<keyword evidence="3" id="KW-0862">Zinc</keyword>
<keyword evidence="2 5" id="KW-0863">Zinc-finger</keyword>
<dbReference type="InParanoid" id="A0A6P8TJ71"/>
<keyword evidence="4 5" id="KW-0238">DNA-binding</keyword>
<dbReference type="GeneID" id="117536712"/>
<dbReference type="PANTHER" id="PTHR31751">
    <property type="entry name" value="SI:CH211-108C17.2-RELATED-RELATED"/>
    <property type="match status" value="1"/>
</dbReference>
<dbReference type="Pfam" id="PF05485">
    <property type="entry name" value="THAP"/>
    <property type="match status" value="1"/>
</dbReference>
<proteinExistence type="predicted"/>
<dbReference type="AlphaFoldDB" id="A0A6P8TJ71"/>
<evidence type="ECO:0000256" key="5">
    <source>
        <dbReference type="PROSITE-ProRule" id="PRU00309"/>
    </source>
</evidence>
<dbReference type="SMART" id="SM00692">
    <property type="entry name" value="DM3"/>
    <property type="match status" value="1"/>
</dbReference>
<reference evidence="9" key="1">
    <citation type="submission" date="2025-08" db="UniProtKB">
        <authorList>
            <consortium name="RefSeq"/>
        </authorList>
    </citation>
    <scope>IDENTIFICATION</scope>
</reference>
<dbReference type="SUPFAM" id="SSF57716">
    <property type="entry name" value="Glucocorticoid receptor-like (DNA-binding domain)"/>
    <property type="match status" value="1"/>
</dbReference>
<dbReference type="OrthoDB" id="5967653at2759"/>
<dbReference type="PROSITE" id="PS50950">
    <property type="entry name" value="ZF_THAP"/>
    <property type="match status" value="1"/>
</dbReference>
<feature type="domain" description="THAP-type" evidence="7">
    <location>
        <begin position="27"/>
        <end position="115"/>
    </location>
</feature>
<keyword evidence="1" id="KW-0479">Metal-binding</keyword>
<evidence type="ECO:0000313" key="9">
    <source>
        <dbReference type="RefSeq" id="XP_034057587.1"/>
    </source>
</evidence>
<dbReference type="SMART" id="SM00980">
    <property type="entry name" value="THAP"/>
    <property type="match status" value="1"/>
</dbReference>
<gene>
    <name evidence="9" type="primary">LOC117536712</name>
</gene>
<evidence type="ECO:0000313" key="8">
    <source>
        <dbReference type="Proteomes" id="UP000515161"/>
    </source>
</evidence>
<dbReference type="PANTHER" id="PTHR31751:SF44">
    <property type="entry name" value="SI:CH211-211K8.4-RELATED"/>
    <property type="match status" value="1"/>
</dbReference>
<evidence type="ECO:0000256" key="1">
    <source>
        <dbReference type="ARBA" id="ARBA00022723"/>
    </source>
</evidence>
<evidence type="ECO:0000256" key="6">
    <source>
        <dbReference type="SAM" id="MobiDB-lite"/>
    </source>
</evidence>
<feature type="region of interest" description="Disordered" evidence="6">
    <location>
        <begin position="194"/>
        <end position="244"/>
    </location>
</feature>
<organism evidence="8 9">
    <name type="scientific">Gymnodraco acuticeps</name>
    <name type="common">Antarctic dragonfish</name>
    <dbReference type="NCBI Taxonomy" id="8218"/>
    <lineage>
        <taxon>Eukaryota</taxon>
        <taxon>Metazoa</taxon>
        <taxon>Chordata</taxon>
        <taxon>Craniata</taxon>
        <taxon>Vertebrata</taxon>
        <taxon>Euteleostomi</taxon>
        <taxon>Actinopterygii</taxon>
        <taxon>Neopterygii</taxon>
        <taxon>Teleostei</taxon>
        <taxon>Neoteleostei</taxon>
        <taxon>Acanthomorphata</taxon>
        <taxon>Eupercaria</taxon>
        <taxon>Perciformes</taxon>
        <taxon>Notothenioidei</taxon>
        <taxon>Bathydraconidae</taxon>
        <taxon>Gymnodraco</taxon>
    </lineage>
</organism>
<evidence type="ECO:0000256" key="3">
    <source>
        <dbReference type="ARBA" id="ARBA00022833"/>
    </source>
</evidence>
<feature type="region of interest" description="Disordered" evidence="6">
    <location>
        <begin position="392"/>
        <end position="412"/>
    </location>
</feature>
<feature type="compositionally biased region" description="Acidic residues" evidence="6">
    <location>
        <begin position="211"/>
        <end position="221"/>
    </location>
</feature>
<dbReference type="KEGG" id="gacu:117536712"/>
<feature type="compositionally biased region" description="Basic and acidic residues" evidence="6">
    <location>
        <begin position="392"/>
        <end position="408"/>
    </location>
</feature>
<dbReference type="Proteomes" id="UP000515161">
    <property type="component" value="Unplaced"/>
</dbReference>
<dbReference type="GO" id="GO:0008270">
    <property type="term" value="F:zinc ion binding"/>
    <property type="evidence" value="ECO:0007669"/>
    <property type="project" value="UniProtKB-KW"/>
</dbReference>
<protein>
    <submittedName>
        <fullName evidence="9">Uncharacterized protein LOC117536712 isoform X1</fullName>
    </submittedName>
</protein>
<dbReference type="GO" id="GO:0003677">
    <property type="term" value="F:DNA binding"/>
    <property type="evidence" value="ECO:0007669"/>
    <property type="project" value="UniProtKB-UniRule"/>
</dbReference>
<accession>A0A6P8TJ71</accession>
<dbReference type="RefSeq" id="XP_034057587.1">
    <property type="nucleotide sequence ID" value="XM_034201696.1"/>
</dbReference>
<evidence type="ECO:0000256" key="2">
    <source>
        <dbReference type="ARBA" id="ARBA00022771"/>
    </source>
</evidence>
<keyword evidence="8" id="KW-1185">Reference proteome</keyword>
<evidence type="ECO:0000256" key="4">
    <source>
        <dbReference type="ARBA" id="ARBA00023125"/>
    </source>
</evidence>
<evidence type="ECO:0000259" key="7">
    <source>
        <dbReference type="PROSITE" id="PS50950"/>
    </source>
</evidence>
<name>A0A6P8TJ71_GYMAC</name>
<sequence>MGVTSPGCRQAKAPPVTSVFLSALTRMSKGVKRCAVVGCKNRDMGKVLHAMPSLEKYKNLWLEFIFQGHVPEDSSRCLLLCSQHFTPDMFMNLNQVKEGYASRLRLKPGAIPTIQDQASEATSNLEAASTSHTSCRLPVMIDSACQTDPPKHRTVRTQLSFSTLRGSRRSTAVQTIDSSNFDVWTSNVLEAAPSFISTPTERPSKRRRVDPEEEEEEEEDGSFSVVASDGLDDTYDPAESVTNDTEKTDMFGKEHIPYNIKTYIVYETCIMELFEMCPACQRVCDVQTRRMGTFLSVEQLCPHCQFSRLWNSQPIVRSTPAGNLQLSTSVYVNGESFFKLEKVLKAINLQIFEYDTFLRHAKMFIEPAIVSNFKTSQEMMLRRLSEEDKIIPGGDLRADSPGHSERSGSHTTMDLKTNNVVDIPLVKSDEVGGSCQMEKEGLERGLALLQEHGCLDDLMALIFDENFVDPAPFKEEILKVTITEDLCAQEERPVKEEVIESFVTQVKTEAF</sequence>
<dbReference type="InterPro" id="IPR006612">
    <property type="entry name" value="THAP_Znf"/>
</dbReference>